<dbReference type="GO" id="GO:0005886">
    <property type="term" value="C:plasma membrane"/>
    <property type="evidence" value="ECO:0007669"/>
    <property type="project" value="UniProtKB-ARBA"/>
</dbReference>
<keyword evidence="4" id="KW-0067">ATP-binding</keyword>
<dbReference type="Gene3D" id="1.10.8.430">
    <property type="entry name" value="Helical domain of apoptotic protease-activating factors"/>
    <property type="match status" value="1"/>
</dbReference>
<evidence type="ECO:0000256" key="1">
    <source>
        <dbReference type="ARBA" id="ARBA00022737"/>
    </source>
</evidence>
<evidence type="ECO:0000313" key="10">
    <source>
        <dbReference type="Proteomes" id="UP000426265"/>
    </source>
</evidence>
<feature type="domain" description="Disease resistance R13L4/SHOC-2-like LRR" evidence="8">
    <location>
        <begin position="561"/>
        <end position="881"/>
    </location>
</feature>
<feature type="domain" description="Disease resistance protein winged helix" evidence="7">
    <location>
        <begin position="440"/>
        <end position="511"/>
    </location>
</feature>
<accession>A0A654F4V9</accession>
<protein>
    <recommendedName>
        <fullName evidence="11">RPM1</fullName>
    </recommendedName>
</protein>
<dbReference type="GO" id="GO:0005524">
    <property type="term" value="F:ATP binding"/>
    <property type="evidence" value="ECO:0007669"/>
    <property type="project" value="UniProtKB-KW"/>
</dbReference>
<dbReference type="InterPro" id="IPR027417">
    <property type="entry name" value="P-loop_NTPase"/>
</dbReference>
<keyword evidence="2" id="KW-0547">Nucleotide-binding</keyword>
<dbReference type="InterPro" id="IPR044974">
    <property type="entry name" value="Disease_R_plants"/>
</dbReference>
<dbReference type="FunFam" id="1.10.10.10:FF:000322">
    <property type="entry name" value="Probable disease resistance protein At1g63360"/>
    <property type="match status" value="1"/>
</dbReference>
<dbReference type="InterPro" id="IPR038005">
    <property type="entry name" value="RX-like_CC"/>
</dbReference>
<dbReference type="InterPro" id="IPR041118">
    <property type="entry name" value="Rx_N"/>
</dbReference>
<evidence type="ECO:0000259" key="8">
    <source>
        <dbReference type="Pfam" id="PF23598"/>
    </source>
</evidence>
<dbReference type="PRINTS" id="PR00364">
    <property type="entry name" value="DISEASERSIST"/>
</dbReference>
<dbReference type="Gene3D" id="3.40.50.300">
    <property type="entry name" value="P-loop containing nucleotide triphosphate hydrolases"/>
    <property type="match status" value="1"/>
</dbReference>
<evidence type="ECO:0000259" key="6">
    <source>
        <dbReference type="Pfam" id="PF18052"/>
    </source>
</evidence>
<dbReference type="Gene3D" id="3.80.10.10">
    <property type="entry name" value="Ribonuclease Inhibitor"/>
    <property type="match status" value="1"/>
</dbReference>
<gene>
    <name evidence="9" type="ORF">AN1_LOCUS12036</name>
</gene>
<dbReference type="Pfam" id="PF00931">
    <property type="entry name" value="NB-ARC"/>
    <property type="match status" value="1"/>
</dbReference>
<dbReference type="ExpressionAtlas" id="A0A654F4V9">
    <property type="expression patterns" value="baseline and differential"/>
</dbReference>
<feature type="domain" description="Disease resistance N-terminal" evidence="6">
    <location>
        <begin position="6"/>
        <end position="93"/>
    </location>
</feature>
<dbReference type="Pfam" id="PF18052">
    <property type="entry name" value="Rx_N"/>
    <property type="match status" value="1"/>
</dbReference>
<dbReference type="InterPro" id="IPR032675">
    <property type="entry name" value="LRR_dom_sf"/>
</dbReference>
<dbReference type="InterPro" id="IPR058922">
    <property type="entry name" value="WHD_DRP"/>
</dbReference>
<dbReference type="Pfam" id="PF23559">
    <property type="entry name" value="WHD_DRP"/>
    <property type="match status" value="1"/>
</dbReference>
<keyword evidence="3" id="KW-0611">Plant defense</keyword>
<dbReference type="InterPro" id="IPR002182">
    <property type="entry name" value="NB-ARC"/>
</dbReference>
<proteinExistence type="predicted"/>
<dbReference type="InterPro" id="IPR036388">
    <property type="entry name" value="WH-like_DNA-bd_sf"/>
</dbReference>
<dbReference type="FunFam" id="3.80.10.10:FF:000940">
    <property type="entry name" value="Disease resistance RPP8-like protein 3"/>
    <property type="match status" value="1"/>
</dbReference>
<evidence type="ECO:0000256" key="2">
    <source>
        <dbReference type="ARBA" id="ARBA00022741"/>
    </source>
</evidence>
<evidence type="ECO:0000259" key="5">
    <source>
        <dbReference type="Pfam" id="PF00931"/>
    </source>
</evidence>
<dbReference type="Gene3D" id="1.20.5.4130">
    <property type="match status" value="1"/>
</dbReference>
<dbReference type="InterPro" id="IPR055414">
    <property type="entry name" value="LRR_R13L4/SHOC2-like"/>
</dbReference>
<name>A0A654F4V9_ARATH</name>
<dbReference type="PANTHER" id="PTHR23155">
    <property type="entry name" value="DISEASE RESISTANCE PROTEIN RP"/>
    <property type="match status" value="1"/>
</dbReference>
<dbReference type="CDD" id="cd14798">
    <property type="entry name" value="RX-CC_like"/>
    <property type="match status" value="1"/>
</dbReference>
<evidence type="ECO:0000256" key="4">
    <source>
        <dbReference type="ARBA" id="ARBA00022840"/>
    </source>
</evidence>
<evidence type="ECO:0000313" key="9">
    <source>
        <dbReference type="EMBL" id="VYS56584.1"/>
    </source>
</evidence>
<dbReference type="GO" id="GO:0009626">
    <property type="term" value="P:plant-type hypersensitive response"/>
    <property type="evidence" value="ECO:0007669"/>
    <property type="project" value="UniProtKB-ARBA"/>
</dbReference>
<dbReference type="FunFam" id="1.10.8.430:FF:000003">
    <property type="entry name" value="Probable disease resistance protein At5g66910"/>
    <property type="match status" value="1"/>
</dbReference>
<sequence length="926" mass="106869">MASATVDFGIGRILSVLENETLLLSGVHGEIDKMKKELLIMKSFLEDTHKHGGNGSTTTTTQLFQTFVANTRDLAYQIEDILDEFGYHIHGYRSCAKIWRAFHFPRYMWARHSIAQKLGMVNVMIQSISDSMKRYYHSENYQAALLPPIDDGDAKWVNNISESSLFFSENSLVGIDAPKGKLIGRLLSPEPQRIVVAVVGMGGSGKTTLSANIFKSQSVRRHFESYAWVTISKSYVIEDVFRTMIKEFYKEADTQIPAELYSLGYRELVEKLVEYLQSKRYIVVLDDVWTTGLWREISIALPDGIYGSRVMMTTRDMNVASFPYGIGSTKHEIELLKEDEAWVLFSNKAFPASLEQCRTQNLEPIARKLVERCQGLPLAIASLGSMMSTKKFESEWKKVYSTLNWELNNNHELKIVRSIMFLSFNDLPYPLKRCFLYCSLFPVNYRMKRKRLIRMWMAQRFVEPIRGVKAEEVADSYLNELVYRNMLQVILWNPFGRPKAFKMHDVIWEIALSVSKLERFCDVYNDDSDGDDAAETMENYGSRHLCIQKEMTPDSIRATNLHSLLVCSSAKHKMELLPSLNLLRALDLEDSSISKLPDCLVTMFNLKYLNLSKTQVKELPKNFHKLVNLETLNTKHSKIEELPLGMWKLKKLRYLITFRRNDGHDSNWNYVLGTRVVPKIWQLKDLQVMDCFNAEDEIIKNLGCMTQLTRISLVMVRREHGRDLCDSLNKIKRIRFLSLTSIDEEEPLEIDDLIATASIEKLFLAGKLERVPSWFNTLQNLTYLGLRGSQLQENAILSIQTLPRLVWLSFYNAYMGPRLRFAQGFQNLKILEIVQMKHLTEVVIEDGAMFELQKLYVRACRGLEYVPRGIENLINLQELHLIHVSNQLVERIRGEGSVDRSRVKHIPAIKHYFRTDNGSFYVSLSS</sequence>
<dbReference type="Pfam" id="PF23598">
    <property type="entry name" value="LRR_14"/>
    <property type="match status" value="1"/>
</dbReference>
<feature type="domain" description="NB-ARC" evidence="5">
    <location>
        <begin position="177"/>
        <end position="354"/>
    </location>
</feature>
<dbReference type="SUPFAM" id="SSF52540">
    <property type="entry name" value="P-loop containing nucleoside triphosphate hydrolases"/>
    <property type="match status" value="1"/>
</dbReference>
<dbReference type="AlphaFoldDB" id="A0A654F4V9"/>
<dbReference type="SUPFAM" id="SSF52058">
    <property type="entry name" value="L domain-like"/>
    <property type="match status" value="1"/>
</dbReference>
<dbReference type="PANTHER" id="PTHR23155:SF1205">
    <property type="entry name" value="DISEASE RESISTANCE PROTEIN RPM1"/>
    <property type="match status" value="1"/>
</dbReference>
<dbReference type="Proteomes" id="UP000426265">
    <property type="component" value="Unassembled WGS sequence"/>
</dbReference>
<keyword evidence="1" id="KW-0677">Repeat</keyword>
<dbReference type="GO" id="GO:0043531">
    <property type="term" value="F:ADP binding"/>
    <property type="evidence" value="ECO:0007669"/>
    <property type="project" value="InterPro"/>
</dbReference>
<reference evidence="9 10" key="1">
    <citation type="submission" date="2019-11" db="EMBL/GenBank/DDBJ databases">
        <authorList>
            <person name="Jiao W.-B."/>
            <person name="Schneeberger K."/>
        </authorList>
    </citation>
    <scope>NUCLEOTIDE SEQUENCE [LARGE SCALE GENOMIC DNA]</scope>
    <source>
        <strain evidence="10">cv. An-1</strain>
    </source>
</reference>
<evidence type="ECO:0000256" key="3">
    <source>
        <dbReference type="ARBA" id="ARBA00022821"/>
    </source>
</evidence>
<dbReference type="EMBL" id="CACRSJ010000106">
    <property type="protein sequence ID" value="VYS56584.1"/>
    <property type="molecule type" value="Genomic_DNA"/>
</dbReference>
<dbReference type="FunFam" id="3.40.50.300:FF:001091">
    <property type="entry name" value="Probable disease resistance protein At1g61300"/>
    <property type="match status" value="1"/>
</dbReference>
<organism evidence="9 10">
    <name type="scientific">Arabidopsis thaliana</name>
    <name type="common">Mouse-ear cress</name>
    <dbReference type="NCBI Taxonomy" id="3702"/>
    <lineage>
        <taxon>Eukaryota</taxon>
        <taxon>Viridiplantae</taxon>
        <taxon>Streptophyta</taxon>
        <taxon>Embryophyta</taxon>
        <taxon>Tracheophyta</taxon>
        <taxon>Spermatophyta</taxon>
        <taxon>Magnoliopsida</taxon>
        <taxon>eudicotyledons</taxon>
        <taxon>Gunneridae</taxon>
        <taxon>Pentapetalae</taxon>
        <taxon>rosids</taxon>
        <taxon>malvids</taxon>
        <taxon>Brassicales</taxon>
        <taxon>Brassicaceae</taxon>
        <taxon>Camelineae</taxon>
        <taxon>Arabidopsis</taxon>
    </lineage>
</organism>
<dbReference type="InterPro" id="IPR042197">
    <property type="entry name" value="Apaf_helical"/>
</dbReference>
<evidence type="ECO:0000259" key="7">
    <source>
        <dbReference type="Pfam" id="PF23559"/>
    </source>
</evidence>
<evidence type="ECO:0008006" key="11">
    <source>
        <dbReference type="Google" id="ProtNLM"/>
    </source>
</evidence>
<dbReference type="Gene3D" id="1.10.10.10">
    <property type="entry name" value="Winged helix-like DNA-binding domain superfamily/Winged helix DNA-binding domain"/>
    <property type="match status" value="1"/>
</dbReference>